<dbReference type="InterPro" id="IPR000523">
    <property type="entry name" value="Mg_chelatse_chII-like_cat_dom"/>
</dbReference>
<dbReference type="SUPFAM" id="SSF52540">
    <property type="entry name" value="P-loop containing nucleoside triphosphate hydrolases"/>
    <property type="match status" value="1"/>
</dbReference>
<evidence type="ECO:0000259" key="4">
    <source>
        <dbReference type="PROSITE" id="PS50051"/>
    </source>
</evidence>
<evidence type="ECO:0000256" key="2">
    <source>
        <dbReference type="ARBA" id="ARBA00022741"/>
    </source>
</evidence>
<dbReference type="InterPro" id="IPR003593">
    <property type="entry name" value="AAA+_ATPase"/>
</dbReference>
<evidence type="ECO:0000313" key="6">
    <source>
        <dbReference type="Proteomes" id="UP000183843"/>
    </source>
</evidence>
<keyword evidence="2" id="KW-0547">Nucleotide-binding</keyword>
<dbReference type="GO" id="GO:0003677">
    <property type="term" value="F:DNA binding"/>
    <property type="evidence" value="ECO:0007669"/>
    <property type="project" value="InterPro"/>
</dbReference>
<reference evidence="5 6" key="1">
    <citation type="submission" date="2016-10" db="EMBL/GenBank/DDBJ databases">
        <authorList>
            <person name="de Groot N.N."/>
        </authorList>
    </citation>
    <scope>NUCLEOTIDE SEQUENCE [LARGE SCALE GENOMIC DNA]</scope>
    <source>
        <strain evidence="5 6">L14</strain>
    </source>
</reference>
<dbReference type="PRINTS" id="PR01657">
    <property type="entry name" value="MCMFAMILY"/>
</dbReference>
<dbReference type="PROSITE" id="PS50051">
    <property type="entry name" value="MCM_2"/>
    <property type="match status" value="1"/>
</dbReference>
<organism evidence="5 6">
    <name type="scientific">Selenomonas ruminantium</name>
    <dbReference type="NCBI Taxonomy" id="971"/>
    <lineage>
        <taxon>Bacteria</taxon>
        <taxon>Bacillati</taxon>
        <taxon>Bacillota</taxon>
        <taxon>Negativicutes</taxon>
        <taxon>Selenomonadales</taxon>
        <taxon>Selenomonadaceae</taxon>
        <taxon>Selenomonas</taxon>
    </lineage>
</organism>
<dbReference type="Pfam" id="PF13335">
    <property type="entry name" value="Mg_chelatase_C"/>
    <property type="match status" value="1"/>
</dbReference>
<dbReference type="InterPro" id="IPR004482">
    <property type="entry name" value="Mg_chelat-rel"/>
</dbReference>
<evidence type="ECO:0000256" key="3">
    <source>
        <dbReference type="ARBA" id="ARBA00022840"/>
    </source>
</evidence>
<evidence type="ECO:0000256" key="1">
    <source>
        <dbReference type="ARBA" id="ARBA00006354"/>
    </source>
</evidence>
<dbReference type="InterPro" id="IPR014721">
    <property type="entry name" value="Ribsml_uS5_D2-typ_fold_subgr"/>
</dbReference>
<name>A0A1I0WNB0_SELRU</name>
<dbReference type="InterPro" id="IPR001208">
    <property type="entry name" value="MCM_dom"/>
</dbReference>
<dbReference type="InterPro" id="IPR027417">
    <property type="entry name" value="P-loop_NTPase"/>
</dbReference>
<dbReference type="Pfam" id="PF13541">
    <property type="entry name" value="ChlI"/>
    <property type="match status" value="1"/>
</dbReference>
<sequence length="507" mass="54678">MFARTFGATTLGVDGLIIHVEVDSAAGLPGFDIVGLADALVKEAKERVRTAIRNSGIKLRQEKVTINLAPADVRKDSSGLDLPIAVGLLAAYGLVSAATLDKYLFAAELSLEGDCRGIRGILPMAVKAKEAGFTAMFVARDNVNEALLVEGLEVYALDNLAQLVGFLTGQERLMPATPQAAAAEEGVFSDDFADVQGQFQAKRALEIAAAGGHNVLLVGVPGAGKTMLARRMSSILPEMTPEEALEVTKIYSVAGLLKGGGLIKERPFRSPHHTTSMVAMIGGGSVPRPGEVTLAHNGVLFLDELPEFGKKSLEVLREPVEDRKITIARAHGTMTFPANLILIAAANPCPCGYAGSPDRECKCTPYEIKRYTQRISGPLLDRIDIHIQVPQVKYEELSSAKRAESSAKIRQRVASARKIQLQRLKNYHIFCNAQMNHAMLQKLCPLEPQAKALLEQAFRQKHLSARSYDRIIKVARTIADLAGAENIAAPHIAEAIQLRNDKGLGTD</sequence>
<dbReference type="EMBL" id="FOJX01000003">
    <property type="protein sequence ID" value="SFA89660.1"/>
    <property type="molecule type" value="Genomic_DNA"/>
</dbReference>
<proteinExistence type="inferred from homology"/>
<dbReference type="AlphaFoldDB" id="A0A1I0WNB0"/>
<dbReference type="SUPFAM" id="SSF54211">
    <property type="entry name" value="Ribosomal protein S5 domain 2-like"/>
    <property type="match status" value="1"/>
</dbReference>
<dbReference type="Proteomes" id="UP000183843">
    <property type="component" value="Unassembled WGS sequence"/>
</dbReference>
<protein>
    <submittedName>
        <fullName evidence="5">Magnesium chelatase family protein</fullName>
    </submittedName>
</protein>
<dbReference type="PANTHER" id="PTHR32039:SF7">
    <property type="entry name" value="COMPETENCE PROTEIN COMM"/>
    <property type="match status" value="1"/>
</dbReference>
<feature type="domain" description="MCM C-terminal AAA(+) ATPase" evidence="4">
    <location>
        <begin position="290"/>
        <end position="385"/>
    </location>
</feature>
<dbReference type="Gene3D" id="3.30.230.10">
    <property type="match status" value="1"/>
</dbReference>
<dbReference type="PANTHER" id="PTHR32039">
    <property type="entry name" value="MAGNESIUM-CHELATASE SUBUNIT CHLI"/>
    <property type="match status" value="1"/>
</dbReference>
<dbReference type="InterPro" id="IPR045006">
    <property type="entry name" value="CHLI-like"/>
</dbReference>
<accession>A0A1I0WNB0</accession>
<dbReference type="NCBIfam" id="TIGR00368">
    <property type="entry name" value="YifB family Mg chelatase-like AAA ATPase"/>
    <property type="match status" value="1"/>
</dbReference>
<comment type="similarity">
    <text evidence="1">Belongs to the Mg-chelatase subunits D/I family. ComM subfamily.</text>
</comment>
<dbReference type="Pfam" id="PF01078">
    <property type="entry name" value="Mg_chelatase"/>
    <property type="match status" value="1"/>
</dbReference>
<dbReference type="Gene3D" id="3.40.50.300">
    <property type="entry name" value="P-loop containing nucleotide triphosphate hydrolases"/>
    <property type="match status" value="1"/>
</dbReference>
<dbReference type="RefSeq" id="WP_074813992.1">
    <property type="nucleotide sequence ID" value="NZ_FOJX01000003.1"/>
</dbReference>
<dbReference type="SMART" id="SM00382">
    <property type="entry name" value="AAA"/>
    <property type="match status" value="1"/>
</dbReference>
<gene>
    <name evidence="5" type="ORF">SAMN05216587_103113</name>
</gene>
<dbReference type="InterPro" id="IPR020568">
    <property type="entry name" value="Ribosomal_Su5_D2-typ_SF"/>
</dbReference>
<keyword evidence="3" id="KW-0067">ATP-binding</keyword>
<dbReference type="InterPro" id="IPR025158">
    <property type="entry name" value="Mg_chelat-rel_C"/>
</dbReference>
<dbReference type="GO" id="GO:0005524">
    <property type="term" value="F:ATP binding"/>
    <property type="evidence" value="ECO:0007669"/>
    <property type="project" value="UniProtKB-KW"/>
</dbReference>
<evidence type="ECO:0000313" key="5">
    <source>
        <dbReference type="EMBL" id="SFA89660.1"/>
    </source>
</evidence>